<reference evidence="2" key="1">
    <citation type="submission" date="2014-11" db="EMBL/GenBank/DDBJ databases">
        <authorList>
            <person name="Amaro Gonzalez C."/>
        </authorList>
    </citation>
    <scope>NUCLEOTIDE SEQUENCE</scope>
</reference>
<reference evidence="2" key="2">
    <citation type="journal article" date="2015" name="Fish Shellfish Immunol.">
        <title>Early steps in the European eel (Anguilla anguilla)-Vibrio vulnificus interaction in the gills: Role of the RtxA13 toxin.</title>
        <authorList>
            <person name="Callol A."/>
            <person name="Pajuelo D."/>
            <person name="Ebbesson L."/>
            <person name="Teles M."/>
            <person name="MacKenzie S."/>
            <person name="Amaro C."/>
        </authorList>
    </citation>
    <scope>NUCLEOTIDE SEQUENCE</scope>
</reference>
<feature type="chain" id="PRO_5002434652" evidence="1">
    <location>
        <begin position="27"/>
        <end position="41"/>
    </location>
</feature>
<name>A0A0E9WLC5_ANGAN</name>
<evidence type="ECO:0000256" key="1">
    <source>
        <dbReference type="SAM" id="SignalP"/>
    </source>
</evidence>
<feature type="signal peptide" evidence="1">
    <location>
        <begin position="1"/>
        <end position="26"/>
    </location>
</feature>
<proteinExistence type="predicted"/>
<keyword evidence="1" id="KW-0732">Signal</keyword>
<dbReference type="AlphaFoldDB" id="A0A0E9WLC5"/>
<organism evidence="2">
    <name type="scientific">Anguilla anguilla</name>
    <name type="common">European freshwater eel</name>
    <name type="synonym">Muraena anguilla</name>
    <dbReference type="NCBI Taxonomy" id="7936"/>
    <lineage>
        <taxon>Eukaryota</taxon>
        <taxon>Metazoa</taxon>
        <taxon>Chordata</taxon>
        <taxon>Craniata</taxon>
        <taxon>Vertebrata</taxon>
        <taxon>Euteleostomi</taxon>
        <taxon>Actinopterygii</taxon>
        <taxon>Neopterygii</taxon>
        <taxon>Teleostei</taxon>
        <taxon>Anguilliformes</taxon>
        <taxon>Anguillidae</taxon>
        <taxon>Anguilla</taxon>
    </lineage>
</organism>
<protein>
    <submittedName>
        <fullName evidence="2">Uncharacterized protein</fullName>
    </submittedName>
</protein>
<accession>A0A0E9WLC5</accession>
<sequence>MVLFVIDKLFLCVCVCVCTGYRQSWAGPFEKAHSKCQCKTV</sequence>
<evidence type="ECO:0000313" key="2">
    <source>
        <dbReference type="EMBL" id="JAH91214.1"/>
    </source>
</evidence>
<dbReference type="EMBL" id="GBXM01017363">
    <property type="protein sequence ID" value="JAH91214.1"/>
    <property type="molecule type" value="Transcribed_RNA"/>
</dbReference>